<comment type="caution">
    <text evidence="2">The sequence shown here is derived from an EMBL/GenBank/DDBJ whole genome shotgun (WGS) entry which is preliminary data.</text>
</comment>
<dbReference type="Pfam" id="PF06662">
    <property type="entry name" value="C5-epim_C"/>
    <property type="match status" value="1"/>
</dbReference>
<dbReference type="InterPro" id="IPR010598">
    <property type="entry name" value="C5-epim_C"/>
</dbReference>
<evidence type="ECO:0000313" key="4">
    <source>
        <dbReference type="Proteomes" id="UP000033607"/>
    </source>
</evidence>
<evidence type="ECO:0000259" key="1">
    <source>
        <dbReference type="Pfam" id="PF06662"/>
    </source>
</evidence>
<proteinExistence type="predicted"/>
<evidence type="ECO:0000313" key="2">
    <source>
        <dbReference type="EMBL" id="KKD37950.1"/>
    </source>
</evidence>
<feature type="domain" description="D-glucuronyl C5-epimerase C-terminal" evidence="1">
    <location>
        <begin position="122"/>
        <end position="252"/>
    </location>
</feature>
<organism evidence="2 4">
    <name type="scientific">Limnoraphis robusta CS-951</name>
    <dbReference type="NCBI Taxonomy" id="1637645"/>
    <lineage>
        <taxon>Bacteria</taxon>
        <taxon>Bacillati</taxon>
        <taxon>Cyanobacteriota</taxon>
        <taxon>Cyanophyceae</taxon>
        <taxon>Oscillatoriophycideae</taxon>
        <taxon>Oscillatoriales</taxon>
        <taxon>Sirenicapillariaceae</taxon>
        <taxon>Limnoraphis</taxon>
    </lineage>
</organism>
<dbReference type="PANTHER" id="PTHR13174">
    <property type="entry name" value="D-GLUCURONYL C5-EPIMERASE"/>
    <property type="match status" value="1"/>
</dbReference>
<dbReference type="Proteomes" id="UP000033607">
    <property type="component" value="Unassembled WGS sequence"/>
</dbReference>
<dbReference type="EMBL" id="LATL02000133">
    <property type="protein sequence ID" value="KMW70537.1"/>
    <property type="molecule type" value="Genomic_DNA"/>
</dbReference>
<reference evidence="2 4" key="1">
    <citation type="submission" date="2015-06" db="EMBL/GenBank/DDBJ databases">
        <title>Draft genome assembly of filamentous brackish cyanobacterium Limnoraphis robusta strain CS-951.</title>
        <authorList>
            <person name="Willis A."/>
            <person name="Parks M."/>
            <person name="Burford M.A."/>
        </authorList>
    </citation>
    <scope>NUCLEOTIDE SEQUENCE [LARGE SCALE GENOMIC DNA]</scope>
    <source>
        <strain evidence="2 4">CS-951</strain>
    </source>
</reference>
<dbReference type="EMBL" id="LATL02000046">
    <property type="protein sequence ID" value="KKD37950.1"/>
    <property type="molecule type" value="Genomic_DNA"/>
</dbReference>
<accession>A0A0F5YIC4</accession>
<protein>
    <recommendedName>
        <fullName evidence="1">D-glucuronyl C5-epimerase C-terminal domain-containing protein</fullName>
    </recommendedName>
</protein>
<dbReference type="InterPro" id="IPR039721">
    <property type="entry name" value="C5-epimerase"/>
</dbReference>
<gene>
    <name evidence="2" type="ORF">WN50_11490</name>
    <name evidence="3" type="ORF">WN50_34485</name>
</gene>
<dbReference type="GO" id="GO:0047464">
    <property type="term" value="F:heparosan-N-sulfate-glucuronate 5-epimerase activity"/>
    <property type="evidence" value="ECO:0007669"/>
    <property type="project" value="InterPro"/>
</dbReference>
<sequence length="452" mass="51816">MYIKQYRPFLIMDINPMVDLDGNSAANTQLIVPPGSEELFRFYRMQLLPDGFPGATPIGLGLPNASVQPHPLYGVYLIRMSLDAWEAQGENQLLQQAVRAGYAAINRMDWRSEALIFIYPQNSAFNRLNRDYYSALTQVKYVTTFWRLYLITKDDLFKTAADAAFSSLTIPIEEGGVMVRRPEGISFEEAPHPVPTFILNGWLSILENIYRFAKKAKSKKGLQLFHSSISLLKTLLPYYDMPKFKTSRYALAGSVPFKLQLSHNARVVSGLLVTPHGISVPFEIGKPSERWSIGLDKTTGEISGNFVFPIDSIFKMTRIELTVESDYEGTIEFLAPPISYNPLRGAQYHKDFRRQRISPLAIGTNNVVFKLKSKPYEISAYPTNFKKKIAGKHYNVYHFMHIKSLRQLHQITGDSVFKNYADKWFEYTRHWPSMQIYQHKNIELKCPPTMQI</sequence>
<dbReference type="AlphaFoldDB" id="A0A0F5YIC4"/>
<dbReference type="GO" id="GO:0015012">
    <property type="term" value="P:heparan sulfate proteoglycan biosynthetic process"/>
    <property type="evidence" value="ECO:0007669"/>
    <property type="project" value="InterPro"/>
</dbReference>
<name>A0A0F5YIC4_9CYAN</name>
<evidence type="ECO:0000313" key="3">
    <source>
        <dbReference type="EMBL" id="KMW70537.1"/>
    </source>
</evidence>
<dbReference type="PANTHER" id="PTHR13174:SF3">
    <property type="entry name" value="D-GLUCURONYL C5-EPIMERASE"/>
    <property type="match status" value="1"/>
</dbReference>